<evidence type="ECO:0000313" key="8">
    <source>
        <dbReference type="Proteomes" id="UP000030764"/>
    </source>
</evidence>
<proteinExistence type="predicted"/>
<organism evidence="7 8">
    <name type="scientific">Trichuris suis</name>
    <name type="common">pig whipworm</name>
    <dbReference type="NCBI Taxonomy" id="68888"/>
    <lineage>
        <taxon>Eukaryota</taxon>
        <taxon>Metazoa</taxon>
        <taxon>Ecdysozoa</taxon>
        <taxon>Nematoda</taxon>
        <taxon>Enoplea</taxon>
        <taxon>Dorylaimia</taxon>
        <taxon>Trichinellida</taxon>
        <taxon>Trichuridae</taxon>
        <taxon>Trichuris</taxon>
    </lineage>
</organism>
<protein>
    <recommendedName>
        <fullName evidence="9">Tetraspanin</fullName>
    </recommendedName>
</protein>
<accession>A0A085LNP6</accession>
<evidence type="ECO:0008006" key="9">
    <source>
        <dbReference type="Google" id="ProtNLM"/>
    </source>
</evidence>
<feature type="region of interest" description="Disordered" evidence="5">
    <location>
        <begin position="1"/>
        <end position="69"/>
    </location>
</feature>
<evidence type="ECO:0000256" key="4">
    <source>
        <dbReference type="ARBA" id="ARBA00023136"/>
    </source>
</evidence>
<dbReference type="Proteomes" id="UP000030764">
    <property type="component" value="Unassembled WGS sequence"/>
</dbReference>
<comment type="subcellular location">
    <subcellularLocation>
        <location evidence="1">Membrane</location>
        <topology evidence="1">Multi-pass membrane protein</topology>
    </subcellularLocation>
</comment>
<dbReference type="Gene3D" id="1.10.1450.10">
    <property type="entry name" value="Tetraspanin"/>
    <property type="match status" value="1"/>
</dbReference>
<gene>
    <name evidence="7" type="ORF">M513_12526</name>
</gene>
<dbReference type="Pfam" id="PF00335">
    <property type="entry name" value="Tetraspanin"/>
    <property type="match status" value="1"/>
</dbReference>
<feature type="transmembrane region" description="Helical" evidence="6">
    <location>
        <begin position="168"/>
        <end position="187"/>
    </location>
</feature>
<feature type="transmembrane region" description="Helical" evidence="6">
    <location>
        <begin position="133"/>
        <end position="156"/>
    </location>
</feature>
<name>A0A085LNP6_9BILA</name>
<evidence type="ECO:0000256" key="1">
    <source>
        <dbReference type="ARBA" id="ARBA00004141"/>
    </source>
</evidence>
<dbReference type="InterPro" id="IPR018499">
    <property type="entry name" value="Tetraspanin/Peripherin"/>
</dbReference>
<reference evidence="7 8" key="1">
    <citation type="journal article" date="2014" name="Nat. Genet.">
        <title>Genome and transcriptome of the porcine whipworm Trichuris suis.</title>
        <authorList>
            <person name="Jex A.R."/>
            <person name="Nejsum P."/>
            <person name="Schwarz E.M."/>
            <person name="Hu L."/>
            <person name="Young N.D."/>
            <person name="Hall R.S."/>
            <person name="Korhonen P.K."/>
            <person name="Liao S."/>
            <person name="Thamsborg S."/>
            <person name="Xia J."/>
            <person name="Xu P."/>
            <person name="Wang S."/>
            <person name="Scheerlinck J.P."/>
            <person name="Hofmann A."/>
            <person name="Sternberg P.W."/>
            <person name="Wang J."/>
            <person name="Gasser R.B."/>
        </authorList>
    </citation>
    <scope>NUCLEOTIDE SEQUENCE [LARGE SCALE GENOMIC DNA]</scope>
    <source>
        <strain evidence="7">DCEP-RM93M</strain>
    </source>
</reference>
<dbReference type="SUPFAM" id="SSF48652">
    <property type="entry name" value="Tetraspanin"/>
    <property type="match status" value="1"/>
</dbReference>
<dbReference type="GO" id="GO:0016020">
    <property type="term" value="C:membrane"/>
    <property type="evidence" value="ECO:0007669"/>
    <property type="project" value="UniProtKB-SubCell"/>
</dbReference>
<keyword evidence="4 6" id="KW-0472">Membrane</keyword>
<dbReference type="EMBL" id="KL363362">
    <property type="protein sequence ID" value="KFD46592.1"/>
    <property type="molecule type" value="Genomic_DNA"/>
</dbReference>
<feature type="compositionally biased region" description="Low complexity" evidence="5">
    <location>
        <begin position="41"/>
        <end position="69"/>
    </location>
</feature>
<keyword evidence="8" id="KW-1185">Reference proteome</keyword>
<evidence type="ECO:0000256" key="5">
    <source>
        <dbReference type="SAM" id="MobiDB-lite"/>
    </source>
</evidence>
<keyword evidence="3 6" id="KW-1133">Transmembrane helix</keyword>
<sequence>MASESSDKTRTDDISGSSRLSEDKRKSSGDSARSASEDKSASSAKEAAQTLSSPSAASSTSEPSSSAAEEVPLPTRMFARMVLSYRARTVLQYFLILLYLASIVAMGYVIVLSGFSVFDAVKVSATLPTKEKVLLLLIVLVPTGCVWLSAGYALNVLNGMHVRQLQRACIVVFNVSIFVLLFMYVAVRLEETGRHYRIVRHLMHSFRKMRDKDDEYALAVNFIQGEFQCCGVVNPRSWHSVGGNFTRRIYNADRLSFPWSCCIRGLQETPFCGNGLLSQTIENSFDNQTVFAKGCEGMLESLTQNVVANMCFITPIVLWSMLFSAALLLYLANAMKYLYRYCESDIDTTVTWLFAWGKK</sequence>
<feature type="transmembrane region" description="Helical" evidence="6">
    <location>
        <begin position="90"/>
        <end position="113"/>
    </location>
</feature>
<feature type="compositionally biased region" description="Basic and acidic residues" evidence="5">
    <location>
        <begin position="1"/>
        <end position="13"/>
    </location>
</feature>
<evidence type="ECO:0000256" key="2">
    <source>
        <dbReference type="ARBA" id="ARBA00022692"/>
    </source>
</evidence>
<dbReference type="InterPro" id="IPR008952">
    <property type="entry name" value="Tetraspanin_EC2_sf"/>
</dbReference>
<evidence type="ECO:0000256" key="3">
    <source>
        <dbReference type="ARBA" id="ARBA00022989"/>
    </source>
</evidence>
<keyword evidence="2 6" id="KW-0812">Transmembrane</keyword>
<evidence type="ECO:0000313" key="7">
    <source>
        <dbReference type="EMBL" id="KFD46592.1"/>
    </source>
</evidence>
<evidence type="ECO:0000256" key="6">
    <source>
        <dbReference type="SAM" id="Phobius"/>
    </source>
</evidence>
<feature type="transmembrane region" description="Helical" evidence="6">
    <location>
        <begin position="306"/>
        <end position="331"/>
    </location>
</feature>
<dbReference type="AlphaFoldDB" id="A0A085LNP6"/>